<evidence type="ECO:0000256" key="6">
    <source>
        <dbReference type="ARBA" id="ARBA00023918"/>
    </source>
</evidence>
<dbReference type="RefSeq" id="XP_034102087.1">
    <property type="nucleotide sequence ID" value="XM_034246196.2"/>
</dbReference>
<dbReference type="GO" id="GO:0009116">
    <property type="term" value="P:nucleoside metabolic process"/>
    <property type="evidence" value="ECO:0007669"/>
    <property type="project" value="InterPro"/>
</dbReference>
<feature type="domain" description="Nucleoside phosphorylase" evidence="11">
    <location>
        <begin position="66"/>
        <end position="282"/>
    </location>
</feature>
<dbReference type="GO" id="GO:0005737">
    <property type="term" value="C:cytoplasm"/>
    <property type="evidence" value="ECO:0007669"/>
    <property type="project" value="TreeGrafter"/>
</dbReference>
<dbReference type="GeneID" id="117566653"/>
<evidence type="ECO:0000256" key="7">
    <source>
        <dbReference type="ARBA" id="ARBA00023929"/>
    </source>
</evidence>
<evidence type="ECO:0000256" key="9">
    <source>
        <dbReference type="ARBA" id="ARBA00023970"/>
    </source>
</evidence>
<gene>
    <name evidence="13" type="primary">LOC117566653</name>
</gene>
<evidence type="ECO:0000256" key="10">
    <source>
        <dbReference type="ARBA" id="ARBA00031036"/>
    </source>
</evidence>
<comment type="catalytic activity">
    <reaction evidence="7">
        <text>2'-deoxyguanosine + phosphate = 2-deoxy-alpha-D-ribose 1-phosphate + guanine</text>
        <dbReference type="Rhea" id="RHEA:27738"/>
        <dbReference type="ChEBI" id="CHEBI:16235"/>
        <dbReference type="ChEBI" id="CHEBI:17172"/>
        <dbReference type="ChEBI" id="CHEBI:43474"/>
        <dbReference type="ChEBI" id="CHEBI:57259"/>
        <dbReference type="EC" id="2.4.2.1"/>
    </reaction>
</comment>
<keyword evidence="12" id="KW-1185">Reference proteome</keyword>
<evidence type="ECO:0000256" key="8">
    <source>
        <dbReference type="ARBA" id="ARBA00023950"/>
    </source>
</evidence>
<comment type="catalytic activity">
    <reaction evidence="9">
        <text>guanosine + phosphate = alpha-D-ribose 1-phosphate + guanine</text>
        <dbReference type="Rhea" id="RHEA:13233"/>
        <dbReference type="ChEBI" id="CHEBI:16235"/>
        <dbReference type="ChEBI" id="CHEBI:16750"/>
        <dbReference type="ChEBI" id="CHEBI:43474"/>
        <dbReference type="ChEBI" id="CHEBI:57720"/>
        <dbReference type="EC" id="2.4.2.1"/>
    </reaction>
</comment>
<dbReference type="NCBIfam" id="NF006054">
    <property type="entry name" value="PRK08202.1"/>
    <property type="match status" value="1"/>
</dbReference>
<reference evidence="13" key="1">
    <citation type="submission" date="2025-08" db="UniProtKB">
        <authorList>
            <consortium name="RefSeq"/>
        </authorList>
    </citation>
    <scope>IDENTIFICATION</scope>
    <source>
        <strain evidence="13">15112-1751.03</strain>
        <tissue evidence="13">Whole Adult</tissue>
    </source>
</reference>
<accession>A0A6P8XXI0</accession>
<dbReference type="SUPFAM" id="SSF53167">
    <property type="entry name" value="Purine and uridine phosphorylases"/>
    <property type="match status" value="1"/>
</dbReference>
<evidence type="ECO:0000256" key="5">
    <source>
        <dbReference type="ARBA" id="ARBA00022679"/>
    </source>
</evidence>
<dbReference type="InterPro" id="IPR000845">
    <property type="entry name" value="Nucleoside_phosphorylase_d"/>
</dbReference>
<comment type="similarity">
    <text evidence="2">Belongs to the PNP/MTAP phosphorylase family.</text>
</comment>
<dbReference type="AlphaFoldDB" id="A0A6P8XXI0"/>
<dbReference type="PANTHER" id="PTHR11904">
    <property type="entry name" value="METHYLTHIOADENOSINE/PURINE NUCLEOSIDE PHOSPHORYLASE"/>
    <property type="match status" value="1"/>
</dbReference>
<dbReference type="Pfam" id="PF01048">
    <property type="entry name" value="PNP_UDP_1"/>
    <property type="match status" value="1"/>
</dbReference>
<evidence type="ECO:0000256" key="1">
    <source>
        <dbReference type="ARBA" id="ARBA00005058"/>
    </source>
</evidence>
<dbReference type="UniPathway" id="UPA00606"/>
<evidence type="ECO:0000259" key="11">
    <source>
        <dbReference type="Pfam" id="PF01048"/>
    </source>
</evidence>
<dbReference type="GO" id="GO:0004731">
    <property type="term" value="F:purine-nucleoside phosphorylase activity"/>
    <property type="evidence" value="ECO:0007669"/>
    <property type="project" value="UniProtKB-EC"/>
</dbReference>
<evidence type="ECO:0000256" key="3">
    <source>
        <dbReference type="ARBA" id="ARBA00011886"/>
    </source>
</evidence>
<name>A0A6P8XXI0_DROAB</name>
<evidence type="ECO:0000256" key="4">
    <source>
        <dbReference type="ARBA" id="ARBA00022676"/>
    </source>
</evidence>
<evidence type="ECO:0000256" key="2">
    <source>
        <dbReference type="ARBA" id="ARBA00006751"/>
    </source>
</evidence>
<comment type="catalytic activity">
    <reaction evidence="6">
        <text>inosine + phosphate = alpha-D-ribose 1-phosphate + hypoxanthine</text>
        <dbReference type="Rhea" id="RHEA:27646"/>
        <dbReference type="ChEBI" id="CHEBI:17368"/>
        <dbReference type="ChEBI" id="CHEBI:17596"/>
        <dbReference type="ChEBI" id="CHEBI:43474"/>
        <dbReference type="ChEBI" id="CHEBI:57720"/>
        <dbReference type="EC" id="2.4.2.1"/>
    </reaction>
</comment>
<dbReference type="NCBIfam" id="TIGR01697">
    <property type="entry name" value="PNPH-PUNA-XAPA"/>
    <property type="match status" value="1"/>
</dbReference>
<comment type="pathway">
    <text evidence="1">Purine metabolism; purine nucleoside salvage.</text>
</comment>
<protein>
    <recommendedName>
        <fullName evidence="3">purine-nucleoside phosphorylase</fullName>
        <ecNumber evidence="3">2.4.2.1</ecNumber>
    </recommendedName>
    <alternativeName>
        <fullName evidence="10">Inosine-guanosine phosphorylase</fullName>
    </alternativeName>
</protein>
<dbReference type="InterPro" id="IPR011268">
    <property type="entry name" value="Purine_phosphorylase"/>
</dbReference>
<keyword evidence="5" id="KW-0808">Transferase</keyword>
<dbReference type="InterPro" id="IPR035994">
    <property type="entry name" value="Nucleoside_phosphorylase_sf"/>
</dbReference>
<proteinExistence type="inferred from homology"/>
<evidence type="ECO:0000313" key="12">
    <source>
        <dbReference type="Proteomes" id="UP000515160"/>
    </source>
</evidence>
<dbReference type="Gene3D" id="3.40.50.1580">
    <property type="entry name" value="Nucleoside phosphorylase domain"/>
    <property type="match status" value="1"/>
</dbReference>
<comment type="catalytic activity">
    <reaction evidence="8">
        <text>2'-deoxyinosine + phosphate = 2-deoxy-alpha-D-ribose 1-phosphate + hypoxanthine</text>
        <dbReference type="Rhea" id="RHEA:27750"/>
        <dbReference type="ChEBI" id="CHEBI:17368"/>
        <dbReference type="ChEBI" id="CHEBI:28997"/>
        <dbReference type="ChEBI" id="CHEBI:43474"/>
        <dbReference type="ChEBI" id="CHEBI:57259"/>
        <dbReference type="EC" id="2.4.2.1"/>
    </reaction>
</comment>
<dbReference type="PANTHER" id="PTHR11904:SF9">
    <property type="entry name" value="PURINE NUCLEOSIDE PHOSPHORYLASE-RELATED"/>
    <property type="match status" value="1"/>
</dbReference>
<dbReference type="Proteomes" id="UP000515160">
    <property type="component" value="Chromosome 3"/>
</dbReference>
<dbReference type="CDD" id="cd09009">
    <property type="entry name" value="PNP-EcPNPII_like"/>
    <property type="match status" value="1"/>
</dbReference>
<dbReference type="OrthoDB" id="10261782at2759"/>
<dbReference type="EC" id="2.4.2.1" evidence="3"/>
<sequence length="355" mass="39552">MCNHDCCAMKTALQLRDLKKMLQKQLQQELENPPKKILTPPSLLYSYENIEMIANFIMSKTRTRPKFGIVCGSHLAMLTKVIEHPIVIDYADIPMFPKCTTHGHRGKLYVGTVRGATVIAMQGRFHYYEGTQLAACSMHVRVMKLCGVEYLFLSCSSSSVNANHKVGDVLLIKDHVNMFGLFGNSPLNGPHDERFGQRHLAMVNAYDRILLRKAQEIGHEIGNEKHMHTGVYACFGGPAYETVAEQLLLRKLGIDAVGMSQVHEVIVARHCGLRVFAFSLISVPSVENSKFADRSLAPGQQFAKELVVRLIHAIENGLIETPIGTDKLIHSQTGYAEDAFRAADATLIINRKPEV</sequence>
<evidence type="ECO:0000313" key="13">
    <source>
        <dbReference type="RefSeq" id="XP_034102087.1"/>
    </source>
</evidence>
<keyword evidence="4" id="KW-0328">Glycosyltransferase</keyword>
<organism evidence="12 13">
    <name type="scientific">Drosophila albomicans</name>
    <name type="common">Fruit fly</name>
    <dbReference type="NCBI Taxonomy" id="7291"/>
    <lineage>
        <taxon>Eukaryota</taxon>
        <taxon>Metazoa</taxon>
        <taxon>Ecdysozoa</taxon>
        <taxon>Arthropoda</taxon>
        <taxon>Hexapoda</taxon>
        <taxon>Insecta</taxon>
        <taxon>Pterygota</taxon>
        <taxon>Neoptera</taxon>
        <taxon>Endopterygota</taxon>
        <taxon>Diptera</taxon>
        <taxon>Brachycera</taxon>
        <taxon>Muscomorpha</taxon>
        <taxon>Ephydroidea</taxon>
        <taxon>Drosophilidae</taxon>
        <taxon>Drosophila</taxon>
    </lineage>
</organism>